<dbReference type="AlphaFoldDB" id="A0AA36MU68"/>
<evidence type="ECO:0000313" key="1">
    <source>
        <dbReference type="EMBL" id="CAJ1386160.1"/>
    </source>
</evidence>
<sequence>MVIAIASLVIDTIEEHLGHGKTLPGIADELSKAFEHYKKFCKRNKMPACSFRFSLAKFNRKQYTNLPVLASCYKANVVKGMVYWVADYLNTFKDSQLDKQRACCGYALARFQSICDRSPEWFSDEARREASTQIRNFLQLYQSLAAQAQSAKKNNYHLVPKFHNFDHLSSYIDETGRNPRFDHLYTDEGLMGCVAKIASATHALTMSRRVLERYRAHLDVVHSLVALWPLRATRSARGK</sequence>
<evidence type="ECO:0000313" key="2">
    <source>
        <dbReference type="Proteomes" id="UP001178507"/>
    </source>
</evidence>
<organism evidence="1 2">
    <name type="scientific">Effrenium voratum</name>
    <dbReference type="NCBI Taxonomy" id="2562239"/>
    <lineage>
        <taxon>Eukaryota</taxon>
        <taxon>Sar</taxon>
        <taxon>Alveolata</taxon>
        <taxon>Dinophyceae</taxon>
        <taxon>Suessiales</taxon>
        <taxon>Symbiodiniaceae</taxon>
        <taxon>Effrenium</taxon>
    </lineage>
</organism>
<dbReference type="Proteomes" id="UP001178507">
    <property type="component" value="Unassembled WGS sequence"/>
</dbReference>
<protein>
    <submittedName>
        <fullName evidence="1">Uncharacterized protein</fullName>
    </submittedName>
</protein>
<comment type="caution">
    <text evidence="1">The sequence shown here is derived from an EMBL/GenBank/DDBJ whole genome shotgun (WGS) entry which is preliminary data.</text>
</comment>
<proteinExistence type="predicted"/>
<keyword evidence="2" id="KW-1185">Reference proteome</keyword>
<accession>A0AA36MU68</accession>
<gene>
    <name evidence="1" type="ORF">EVOR1521_LOCUS12600</name>
</gene>
<reference evidence="1" key="1">
    <citation type="submission" date="2023-08" db="EMBL/GenBank/DDBJ databases">
        <authorList>
            <person name="Chen Y."/>
            <person name="Shah S."/>
            <person name="Dougan E. K."/>
            <person name="Thang M."/>
            <person name="Chan C."/>
        </authorList>
    </citation>
    <scope>NUCLEOTIDE SEQUENCE</scope>
</reference>
<dbReference type="EMBL" id="CAUJNA010001335">
    <property type="protein sequence ID" value="CAJ1386160.1"/>
    <property type="molecule type" value="Genomic_DNA"/>
</dbReference>
<name>A0AA36MU68_9DINO</name>